<reference evidence="2" key="1">
    <citation type="submission" date="2022-03" db="EMBL/GenBank/DDBJ databases">
        <title>Draft genome sequence of Aduncisulcus paluster, a free-living microaerophilic Fornicata.</title>
        <authorList>
            <person name="Yuyama I."/>
            <person name="Kume K."/>
            <person name="Tamura T."/>
            <person name="Inagaki Y."/>
            <person name="Hashimoto T."/>
        </authorList>
    </citation>
    <scope>NUCLEOTIDE SEQUENCE</scope>
    <source>
        <strain evidence="2">NY0171</strain>
    </source>
</reference>
<dbReference type="Proteomes" id="UP001057375">
    <property type="component" value="Unassembled WGS sequence"/>
</dbReference>
<evidence type="ECO:0000256" key="1">
    <source>
        <dbReference type="SAM" id="MobiDB-lite"/>
    </source>
</evidence>
<comment type="caution">
    <text evidence="2">The sequence shown here is derived from an EMBL/GenBank/DDBJ whole genome shotgun (WGS) entry which is preliminary data.</text>
</comment>
<feature type="non-terminal residue" evidence="2">
    <location>
        <position position="1"/>
    </location>
</feature>
<evidence type="ECO:0000313" key="2">
    <source>
        <dbReference type="EMBL" id="GKT36160.1"/>
    </source>
</evidence>
<sequence length="80" mass="9074">ERQRIDDEEKELKFLKEFQPQRDSSDSTSDHDDIVTDDATKAFSNSSSSSIPTSASLSSRRQEPCNRFLPLLFLSPLLVL</sequence>
<keyword evidence="3" id="KW-1185">Reference proteome</keyword>
<accession>A0ABQ5KYM1</accession>
<feature type="compositionally biased region" description="Low complexity" evidence="1">
    <location>
        <begin position="44"/>
        <end position="59"/>
    </location>
</feature>
<feature type="region of interest" description="Disordered" evidence="1">
    <location>
        <begin position="14"/>
        <end position="62"/>
    </location>
</feature>
<proteinExistence type="predicted"/>
<dbReference type="EMBL" id="BQXS01011154">
    <property type="protein sequence ID" value="GKT36160.1"/>
    <property type="molecule type" value="Genomic_DNA"/>
</dbReference>
<organism evidence="2 3">
    <name type="scientific">Aduncisulcus paluster</name>
    <dbReference type="NCBI Taxonomy" id="2918883"/>
    <lineage>
        <taxon>Eukaryota</taxon>
        <taxon>Metamonada</taxon>
        <taxon>Carpediemonas-like organisms</taxon>
        <taxon>Aduncisulcus</taxon>
    </lineage>
</organism>
<protein>
    <submittedName>
        <fullName evidence="2">Uncharacterized protein</fullName>
    </submittedName>
</protein>
<gene>
    <name evidence="2" type="ORF">ADUPG1_009178</name>
</gene>
<feature type="compositionally biased region" description="Basic and acidic residues" evidence="1">
    <location>
        <begin position="14"/>
        <end position="40"/>
    </location>
</feature>
<name>A0ABQ5KYM1_9EUKA</name>
<evidence type="ECO:0000313" key="3">
    <source>
        <dbReference type="Proteomes" id="UP001057375"/>
    </source>
</evidence>